<gene>
    <name evidence="1" type="ORF">AFUS01_LOCUS21347</name>
</gene>
<evidence type="ECO:0000313" key="2">
    <source>
        <dbReference type="Proteomes" id="UP000708208"/>
    </source>
</evidence>
<accession>A0A8J2KW89</accession>
<dbReference type="Proteomes" id="UP000708208">
    <property type="component" value="Unassembled WGS sequence"/>
</dbReference>
<protein>
    <submittedName>
        <fullName evidence="1">Uncharacterized protein</fullName>
    </submittedName>
</protein>
<keyword evidence="2" id="KW-1185">Reference proteome</keyword>
<sequence>HVWDVHAVKDLIFTETGRNSAHLLRSLYSLAPSRSSSRQLDLELDSRIRVVESSEIHKLL</sequence>
<dbReference type="AlphaFoldDB" id="A0A8J2KW89"/>
<dbReference type="EMBL" id="CAJVCH010239106">
    <property type="protein sequence ID" value="CAG7732866.1"/>
    <property type="molecule type" value="Genomic_DNA"/>
</dbReference>
<reference evidence="1" key="1">
    <citation type="submission" date="2021-06" db="EMBL/GenBank/DDBJ databases">
        <authorList>
            <person name="Hodson N. C."/>
            <person name="Mongue J. A."/>
            <person name="Jaron S. K."/>
        </authorList>
    </citation>
    <scope>NUCLEOTIDE SEQUENCE</scope>
</reference>
<organism evidence="1 2">
    <name type="scientific">Allacma fusca</name>
    <dbReference type="NCBI Taxonomy" id="39272"/>
    <lineage>
        <taxon>Eukaryota</taxon>
        <taxon>Metazoa</taxon>
        <taxon>Ecdysozoa</taxon>
        <taxon>Arthropoda</taxon>
        <taxon>Hexapoda</taxon>
        <taxon>Collembola</taxon>
        <taxon>Symphypleona</taxon>
        <taxon>Sminthuridae</taxon>
        <taxon>Allacma</taxon>
    </lineage>
</organism>
<name>A0A8J2KW89_9HEXA</name>
<evidence type="ECO:0000313" key="1">
    <source>
        <dbReference type="EMBL" id="CAG7732866.1"/>
    </source>
</evidence>
<proteinExistence type="predicted"/>
<comment type="caution">
    <text evidence="1">The sequence shown here is derived from an EMBL/GenBank/DDBJ whole genome shotgun (WGS) entry which is preliminary data.</text>
</comment>
<feature type="non-terminal residue" evidence="1">
    <location>
        <position position="1"/>
    </location>
</feature>